<reference evidence="1" key="2">
    <citation type="journal article" date="2007" name="Science">
        <title>Draft genome sequence of the sexually transmitted pathogen Trichomonas vaginalis.</title>
        <authorList>
            <person name="Carlton J.M."/>
            <person name="Hirt R.P."/>
            <person name="Silva J.C."/>
            <person name="Delcher A.L."/>
            <person name="Schatz M."/>
            <person name="Zhao Q."/>
            <person name="Wortman J.R."/>
            <person name="Bidwell S.L."/>
            <person name="Alsmark U.C.M."/>
            <person name="Besteiro S."/>
            <person name="Sicheritz-Ponten T."/>
            <person name="Noel C.J."/>
            <person name="Dacks J.B."/>
            <person name="Foster P.G."/>
            <person name="Simillion C."/>
            <person name="Van de Peer Y."/>
            <person name="Miranda-Saavedra D."/>
            <person name="Barton G.J."/>
            <person name="Westrop G.D."/>
            <person name="Mueller S."/>
            <person name="Dessi D."/>
            <person name="Fiori P.L."/>
            <person name="Ren Q."/>
            <person name="Paulsen I."/>
            <person name="Zhang H."/>
            <person name="Bastida-Corcuera F.D."/>
            <person name="Simoes-Barbosa A."/>
            <person name="Brown M.T."/>
            <person name="Hayes R.D."/>
            <person name="Mukherjee M."/>
            <person name="Okumura C.Y."/>
            <person name="Schneider R."/>
            <person name="Smith A.J."/>
            <person name="Vanacova S."/>
            <person name="Villalvazo M."/>
            <person name="Haas B.J."/>
            <person name="Pertea M."/>
            <person name="Feldblyum T.V."/>
            <person name="Utterback T.R."/>
            <person name="Shu C.L."/>
            <person name="Osoegawa K."/>
            <person name="de Jong P.J."/>
            <person name="Hrdy I."/>
            <person name="Horvathova L."/>
            <person name="Zubacova Z."/>
            <person name="Dolezal P."/>
            <person name="Malik S.B."/>
            <person name="Logsdon J.M. Jr."/>
            <person name="Henze K."/>
            <person name="Gupta A."/>
            <person name="Wang C.C."/>
            <person name="Dunne R.L."/>
            <person name="Upcroft J.A."/>
            <person name="Upcroft P."/>
            <person name="White O."/>
            <person name="Salzberg S.L."/>
            <person name="Tang P."/>
            <person name="Chiu C.-H."/>
            <person name="Lee Y.-S."/>
            <person name="Embley T.M."/>
            <person name="Coombs G.H."/>
            <person name="Mottram J.C."/>
            <person name="Tachezy J."/>
            <person name="Fraser-Liggett C.M."/>
            <person name="Johnson P.J."/>
        </authorList>
    </citation>
    <scope>NUCLEOTIDE SEQUENCE [LARGE SCALE GENOMIC DNA]</scope>
    <source>
        <strain evidence="1">G3</strain>
    </source>
</reference>
<gene>
    <name evidence="1" type="ORF">TVAG_064480</name>
</gene>
<evidence type="ECO:0000313" key="1">
    <source>
        <dbReference type="EMBL" id="EAY07901.1"/>
    </source>
</evidence>
<dbReference type="VEuPathDB" id="TrichDB:TVAG_064480"/>
<dbReference type="AlphaFoldDB" id="A2EHC3"/>
<dbReference type="KEGG" id="tva:4765799"/>
<organism evidence="1 2">
    <name type="scientific">Trichomonas vaginalis (strain ATCC PRA-98 / G3)</name>
    <dbReference type="NCBI Taxonomy" id="412133"/>
    <lineage>
        <taxon>Eukaryota</taxon>
        <taxon>Metamonada</taxon>
        <taxon>Parabasalia</taxon>
        <taxon>Trichomonadida</taxon>
        <taxon>Trichomonadidae</taxon>
        <taxon>Trichomonas</taxon>
    </lineage>
</organism>
<dbReference type="Proteomes" id="UP000001542">
    <property type="component" value="Unassembled WGS sequence"/>
</dbReference>
<keyword evidence="2" id="KW-1185">Reference proteome</keyword>
<dbReference type="VEuPathDB" id="TrichDB:TVAGG3_0349960"/>
<proteinExistence type="predicted"/>
<reference evidence="1" key="1">
    <citation type="submission" date="2006-10" db="EMBL/GenBank/DDBJ databases">
        <authorList>
            <person name="Amadeo P."/>
            <person name="Zhao Q."/>
            <person name="Wortman J."/>
            <person name="Fraser-Liggett C."/>
            <person name="Carlton J."/>
        </authorList>
    </citation>
    <scope>NUCLEOTIDE SEQUENCE</scope>
    <source>
        <strain evidence="1">G3</strain>
    </source>
</reference>
<protein>
    <submittedName>
        <fullName evidence="1">Uncharacterized protein</fullName>
    </submittedName>
</protein>
<accession>A2EHC3</accession>
<name>A2EHC3_TRIV3</name>
<evidence type="ECO:0000313" key="2">
    <source>
        <dbReference type="Proteomes" id="UP000001542"/>
    </source>
</evidence>
<dbReference type="InParanoid" id="A2EHC3"/>
<dbReference type="RefSeq" id="XP_001320124.1">
    <property type="nucleotide sequence ID" value="XM_001320089.1"/>
</dbReference>
<sequence>MFSNNFSIHSLIKSLSSNNDEERCNAMHEIEPLKQNNEFSNFLVNFILDPNEKIVDRIFLIGVLQYNNQVLGIEHFEALNDLFNLRHHQMDNFLAGLFAQYHHNAQDIEAYFQIQNKYGSILCITKSLPLLNQITENSEDLDEIIQMVCDYVSNIILDENIEFKTKYEAFECINIICEFETYDLSSFYSLIFQFYSEITDISQIDWKLFSKLTENAVQYSDRTMLDVSLSIFNNLSQLSPHSDKNIISSLINIGYVIDYSIEEYSNEIDLNELVISAIRNSFYSEEDYYEFKTNFDYFYQMEIDNEADEEDSDKLQAICFKILEDLLDKESATDLLQNSLENSNAVDTVFLFIFINKFDLDFDPNVLIERINVIDSPIKCIIAKGNFIRYVIKKEICDSDFIQAILNENNSYLLIYLLDSIQENPNLFINYIPALFYQIIDILSSFNSDSVKSALCLLLNVITDETICCFTEIDDTFMHYFEKLLDYSVNSGTNCATEVSLIISKMLSNDMILNNVSQLLSQKIIHFFSNEFTFDSGIIIFGTLLIDNISFPDTSFYSQIFDVFCHNFPSVGFVTGCVEQIISILSFGLENGVPGIEDSILSFFRAAPNISCLIHCGSILVQSITKNVELGIEIMKLLIVKEDVESYFHIRITIPTLFLSLVDNDKIQRVYSESGLDFNQIISKYMEEMLVKSKFLLFIDEKILLKFILTLNSLVIDGNEYQSIDIVLQRIKSYLSSNIGLLKSFESSETIIWQTSNFMKNDYVLSHIQWITYKLRQFIDECICPFIQPGTESETSYSEILQFLNDNQL</sequence>
<dbReference type="EMBL" id="DS113389">
    <property type="protein sequence ID" value="EAY07901.1"/>
    <property type="molecule type" value="Genomic_DNA"/>
</dbReference>